<organism evidence="3 4">
    <name type="scientific">Rhynchospora pubera</name>
    <dbReference type="NCBI Taxonomy" id="906938"/>
    <lineage>
        <taxon>Eukaryota</taxon>
        <taxon>Viridiplantae</taxon>
        <taxon>Streptophyta</taxon>
        <taxon>Embryophyta</taxon>
        <taxon>Tracheophyta</taxon>
        <taxon>Spermatophyta</taxon>
        <taxon>Magnoliopsida</taxon>
        <taxon>Liliopsida</taxon>
        <taxon>Poales</taxon>
        <taxon>Cyperaceae</taxon>
        <taxon>Cyperoideae</taxon>
        <taxon>Rhynchosporeae</taxon>
        <taxon>Rhynchospora</taxon>
    </lineage>
</organism>
<accession>A0AAV8C445</accession>
<proteinExistence type="predicted"/>
<reference evidence="3" key="1">
    <citation type="submission" date="2022-08" db="EMBL/GenBank/DDBJ databases">
        <authorList>
            <person name="Marques A."/>
        </authorList>
    </citation>
    <scope>NUCLEOTIDE SEQUENCE</scope>
    <source>
        <strain evidence="3">RhyPub2mFocal</strain>
        <tissue evidence="3">Leaves</tissue>
    </source>
</reference>
<dbReference type="InterPro" id="IPR036047">
    <property type="entry name" value="F-box-like_dom_sf"/>
</dbReference>
<dbReference type="InterPro" id="IPR001810">
    <property type="entry name" value="F-box_dom"/>
</dbReference>
<evidence type="ECO:0000259" key="2">
    <source>
        <dbReference type="Pfam" id="PF24758"/>
    </source>
</evidence>
<evidence type="ECO:0000313" key="4">
    <source>
        <dbReference type="Proteomes" id="UP001140206"/>
    </source>
</evidence>
<dbReference type="EMBL" id="JAMFTS010000005">
    <property type="protein sequence ID" value="KAJ4750224.1"/>
    <property type="molecule type" value="Genomic_DNA"/>
</dbReference>
<dbReference type="Pfam" id="PF00646">
    <property type="entry name" value="F-box"/>
    <property type="match status" value="1"/>
</dbReference>
<evidence type="ECO:0000313" key="3">
    <source>
        <dbReference type="EMBL" id="KAJ4750224.1"/>
    </source>
</evidence>
<dbReference type="InterPro" id="IPR053781">
    <property type="entry name" value="F-box_AtFBL13-like"/>
</dbReference>
<feature type="domain" description="F-box" evidence="1">
    <location>
        <begin position="7"/>
        <end position="42"/>
    </location>
</feature>
<dbReference type="Proteomes" id="UP001140206">
    <property type="component" value="Chromosome 5"/>
</dbReference>
<feature type="domain" description="F-box/LRR-repeat protein 15/At3g58940/PEG3-like LRR" evidence="2">
    <location>
        <begin position="105"/>
        <end position="324"/>
    </location>
</feature>
<dbReference type="PANTHER" id="PTHR31900:SF27">
    <property type="entry name" value="FBD DOMAIN-CONTAINING PROTEIN"/>
    <property type="match status" value="1"/>
</dbReference>
<dbReference type="SUPFAM" id="SSF52047">
    <property type="entry name" value="RNI-like"/>
    <property type="match status" value="1"/>
</dbReference>
<dbReference type="CDD" id="cd22160">
    <property type="entry name" value="F-box_AtFBL13-like"/>
    <property type="match status" value="1"/>
</dbReference>
<evidence type="ECO:0000259" key="1">
    <source>
        <dbReference type="Pfam" id="PF00646"/>
    </source>
</evidence>
<dbReference type="SUPFAM" id="SSF81383">
    <property type="entry name" value="F-box domain"/>
    <property type="match status" value="1"/>
</dbReference>
<dbReference type="InterPro" id="IPR050232">
    <property type="entry name" value="FBL13/AtMIF1-like"/>
</dbReference>
<keyword evidence="4" id="KW-1185">Reference proteome</keyword>
<protein>
    <submittedName>
        <fullName evidence="3">FBD-associated F-box protein</fullName>
    </submittedName>
</protein>
<name>A0AAV8C445_9POAL</name>
<dbReference type="Gene3D" id="3.80.10.10">
    <property type="entry name" value="Ribonuclease Inhibitor"/>
    <property type="match status" value="1"/>
</dbReference>
<dbReference type="Pfam" id="PF24758">
    <property type="entry name" value="LRR_At5g56370"/>
    <property type="match status" value="1"/>
</dbReference>
<dbReference type="InterPro" id="IPR032675">
    <property type="entry name" value="LRR_dom_sf"/>
</dbReference>
<gene>
    <name evidence="3" type="ORF">LUZ62_084629</name>
</gene>
<dbReference type="AlphaFoldDB" id="A0AAV8C445"/>
<dbReference type="PANTHER" id="PTHR31900">
    <property type="entry name" value="F-BOX/RNI SUPERFAMILY PROTEIN-RELATED"/>
    <property type="match status" value="1"/>
</dbReference>
<dbReference type="InterPro" id="IPR055411">
    <property type="entry name" value="LRR_FXL15/At3g58940/PEG3-like"/>
</dbReference>
<comment type="caution">
    <text evidence="3">The sequence shown here is derived from an EMBL/GenBank/DDBJ whole genome shotgun (WGS) entry which is preliminary data.</text>
</comment>
<sequence length="450" mass="51431">MAGADRISALPEETKVFILSLLSFTDAVRTSVLSRSWRHLWTFLQHFNFDLDFGEGPVCSTEDLGRILSSLRGPICHFSLQCFLLAHQSSCVQHFLDLLFQKDGLGNLCVHCGGTVPQVLLPSFRLLKDLDLQWIDIILPDDFAGFDQLTSLKLHSVCISQTDMQSLIDGSKKLMSIELSFERLFTSQEDAAGEQPCSVIINCPLLKYLRFDFGEVKVEPQIISAPCLENVYVSASADYDFTREEFARVGAAALKFMPDIAHVWHLSLNFEVLMCLSKVDVPRTLRVHFRQLQCLKLIGPMYYVDERMFQVLHCLIRSMPFLENLELQCHEPPEYVDYAHNLHRRPLNEYKKEDGYLCLDQTVRRVAISVENLRVLKDLMWMINFILLNANFLEVMKITYYNDESKVESRMLKELCAVEKASTDARVVFVNMDDVSVMANEGDEVESANG</sequence>